<dbReference type="AlphaFoldDB" id="A0A9W8M6G6"/>
<sequence>MEFSDLYKQTNSNLVSFSPDGKYLAVAVDHRLIIRNSDSPKTIHRVFSCAYDTLPHIEELAWSCDSQFIFTASYAMSRVDVWCLADESWRCSIVDEVSCIENAMWASHGRHILTFSELDLRLSIWSIENADDRRFIQFPKSRVPPVFHPEGDYMAVAQRHDYHDYIGIYNTGSWTMIREIAVETIDLAGLKWSPDGLHLVAWDLAGNFCAVVVNVGGIVKRVYAEDVGLGVRSCEWAPSGQLLALGGYDQRIRMLNHLTWRPLSTLVHKAQGIPSSVDVFNEMEIGQSLAQEARMEARIRTRFDLAQSPAAIRVAHSVDVHRADRKMGVSMLEFCADGELLASVCEGMPNAVWIWKVTDMKLLSVVQTLRAVRVCKWSPVERTLAIATGTPTVYLWKQGEGLILSEFSSATVTVGGLVWNPNGDSLAVLSKGMFMVAFLNE</sequence>
<dbReference type="PANTHER" id="PTHR16220">
    <property type="entry name" value="WD REPEAT PROTEIN 8-RELATED"/>
    <property type="match status" value="1"/>
</dbReference>
<keyword evidence="2" id="KW-1185">Reference proteome</keyword>
<gene>
    <name evidence="1" type="ORF">GGH94_003224</name>
</gene>
<dbReference type="PANTHER" id="PTHR16220:SF0">
    <property type="entry name" value="WD REPEAT-CONTAINING PROTEIN WRAP73"/>
    <property type="match status" value="1"/>
</dbReference>
<dbReference type="InterPro" id="IPR011047">
    <property type="entry name" value="Quinoprotein_ADH-like_sf"/>
</dbReference>
<accession>A0A9W8M6G6</accession>
<proteinExistence type="predicted"/>
<name>A0A9W8M6G6_9FUNG</name>
<evidence type="ECO:0008006" key="3">
    <source>
        <dbReference type="Google" id="ProtNLM"/>
    </source>
</evidence>
<protein>
    <recommendedName>
        <fullName evidence="3">WD40 repeat-like protein</fullName>
    </recommendedName>
</protein>
<evidence type="ECO:0000313" key="2">
    <source>
        <dbReference type="Proteomes" id="UP001140074"/>
    </source>
</evidence>
<dbReference type="InterPro" id="IPR001680">
    <property type="entry name" value="WD40_rpt"/>
</dbReference>
<comment type="caution">
    <text evidence="1">The sequence shown here is derived from an EMBL/GenBank/DDBJ whole genome shotgun (WGS) entry which is preliminary data.</text>
</comment>
<reference evidence="1" key="1">
    <citation type="submission" date="2022-07" db="EMBL/GenBank/DDBJ databases">
        <title>Phylogenomic reconstructions and comparative analyses of Kickxellomycotina fungi.</title>
        <authorList>
            <person name="Reynolds N.K."/>
            <person name="Stajich J.E."/>
            <person name="Barry K."/>
            <person name="Grigoriev I.V."/>
            <person name="Crous P."/>
            <person name="Smith M.E."/>
        </authorList>
    </citation>
    <scope>NUCLEOTIDE SEQUENCE</scope>
    <source>
        <strain evidence="1">RSA 476</strain>
    </source>
</reference>
<dbReference type="Gene3D" id="2.130.10.10">
    <property type="entry name" value="YVTN repeat-like/Quinoprotein amine dehydrogenase"/>
    <property type="match status" value="3"/>
</dbReference>
<organism evidence="1 2">
    <name type="scientific">Coemansia aciculifera</name>
    <dbReference type="NCBI Taxonomy" id="417176"/>
    <lineage>
        <taxon>Eukaryota</taxon>
        <taxon>Fungi</taxon>
        <taxon>Fungi incertae sedis</taxon>
        <taxon>Zoopagomycota</taxon>
        <taxon>Kickxellomycotina</taxon>
        <taxon>Kickxellomycetes</taxon>
        <taxon>Kickxellales</taxon>
        <taxon>Kickxellaceae</taxon>
        <taxon>Coemansia</taxon>
    </lineage>
</organism>
<dbReference type="InterPro" id="IPR052778">
    <property type="entry name" value="Centrosome-WD_assoc"/>
</dbReference>
<dbReference type="SMART" id="SM00320">
    <property type="entry name" value="WD40"/>
    <property type="match status" value="3"/>
</dbReference>
<evidence type="ECO:0000313" key="1">
    <source>
        <dbReference type="EMBL" id="KAJ2864004.1"/>
    </source>
</evidence>
<dbReference type="GO" id="GO:1990810">
    <property type="term" value="P:microtubule anchoring at mitotic spindle pole body"/>
    <property type="evidence" value="ECO:0007669"/>
    <property type="project" value="TreeGrafter"/>
</dbReference>
<dbReference type="GO" id="GO:0005815">
    <property type="term" value="C:microtubule organizing center"/>
    <property type="evidence" value="ECO:0007669"/>
    <property type="project" value="TreeGrafter"/>
</dbReference>
<dbReference type="SUPFAM" id="SSF50998">
    <property type="entry name" value="Quinoprotein alcohol dehydrogenase-like"/>
    <property type="match status" value="1"/>
</dbReference>
<dbReference type="EMBL" id="JANBUY010000103">
    <property type="protein sequence ID" value="KAJ2864004.1"/>
    <property type="molecule type" value="Genomic_DNA"/>
</dbReference>
<dbReference type="Pfam" id="PF00400">
    <property type="entry name" value="WD40"/>
    <property type="match status" value="1"/>
</dbReference>
<dbReference type="InterPro" id="IPR015943">
    <property type="entry name" value="WD40/YVTN_repeat-like_dom_sf"/>
</dbReference>
<dbReference type="Proteomes" id="UP001140074">
    <property type="component" value="Unassembled WGS sequence"/>
</dbReference>
<dbReference type="GO" id="GO:1990811">
    <property type="term" value="C:MWP complex"/>
    <property type="evidence" value="ECO:0007669"/>
    <property type="project" value="TreeGrafter"/>
</dbReference>